<evidence type="ECO:0000313" key="2">
    <source>
        <dbReference type="Proteomes" id="UP000324222"/>
    </source>
</evidence>
<reference evidence="1 2" key="1">
    <citation type="submission" date="2019-05" db="EMBL/GenBank/DDBJ databases">
        <title>Another draft genome of Portunus trituberculatus and its Hox gene families provides insights of decapod evolution.</title>
        <authorList>
            <person name="Jeong J.-H."/>
            <person name="Song I."/>
            <person name="Kim S."/>
            <person name="Choi T."/>
            <person name="Kim D."/>
            <person name="Ryu S."/>
            <person name="Kim W."/>
        </authorList>
    </citation>
    <scope>NUCLEOTIDE SEQUENCE [LARGE SCALE GENOMIC DNA]</scope>
    <source>
        <tissue evidence="1">Muscle</tissue>
    </source>
</reference>
<name>A0A5B7E064_PORTR</name>
<gene>
    <name evidence="1" type="ORF">E2C01_020551</name>
</gene>
<dbReference type="EMBL" id="VSRR010001737">
    <property type="protein sequence ID" value="MPC27381.1"/>
    <property type="molecule type" value="Genomic_DNA"/>
</dbReference>
<organism evidence="1 2">
    <name type="scientific">Portunus trituberculatus</name>
    <name type="common">Swimming crab</name>
    <name type="synonym">Neptunus trituberculatus</name>
    <dbReference type="NCBI Taxonomy" id="210409"/>
    <lineage>
        <taxon>Eukaryota</taxon>
        <taxon>Metazoa</taxon>
        <taxon>Ecdysozoa</taxon>
        <taxon>Arthropoda</taxon>
        <taxon>Crustacea</taxon>
        <taxon>Multicrustacea</taxon>
        <taxon>Malacostraca</taxon>
        <taxon>Eumalacostraca</taxon>
        <taxon>Eucarida</taxon>
        <taxon>Decapoda</taxon>
        <taxon>Pleocyemata</taxon>
        <taxon>Brachyura</taxon>
        <taxon>Eubrachyura</taxon>
        <taxon>Portunoidea</taxon>
        <taxon>Portunidae</taxon>
        <taxon>Portuninae</taxon>
        <taxon>Portunus</taxon>
    </lineage>
</organism>
<accession>A0A5B7E064</accession>
<dbReference type="Proteomes" id="UP000324222">
    <property type="component" value="Unassembled WGS sequence"/>
</dbReference>
<keyword evidence="2" id="KW-1185">Reference proteome</keyword>
<proteinExistence type="predicted"/>
<comment type="caution">
    <text evidence="1">The sequence shown here is derived from an EMBL/GenBank/DDBJ whole genome shotgun (WGS) entry which is preliminary data.</text>
</comment>
<dbReference type="AlphaFoldDB" id="A0A5B7E064"/>
<protein>
    <submittedName>
        <fullName evidence="1">Uncharacterized protein</fullName>
    </submittedName>
</protein>
<evidence type="ECO:0000313" key="1">
    <source>
        <dbReference type="EMBL" id="MPC27381.1"/>
    </source>
</evidence>
<sequence length="36" mass="4285">MVKLRNLVRVQVLVSDTLQQRVHKKHTKLPSILYGW</sequence>